<evidence type="ECO:0000313" key="2">
    <source>
        <dbReference type="Proteomes" id="UP000077667"/>
    </source>
</evidence>
<gene>
    <name evidence="1" type="ORF">A8C56_16860</name>
</gene>
<dbReference type="EMBL" id="CP015772">
    <property type="protein sequence ID" value="ANH82416.1"/>
    <property type="molecule type" value="Genomic_DNA"/>
</dbReference>
<dbReference type="Proteomes" id="UP000077667">
    <property type="component" value="Chromosome"/>
</dbReference>
<dbReference type="KEGG" id="nia:A8C56_16860"/>
<dbReference type="AlphaFoldDB" id="A0A1A9I463"/>
<reference evidence="1 2" key="1">
    <citation type="submission" date="2016-05" db="EMBL/GenBank/DDBJ databases">
        <title>Niabella ginsenosidivorans BS26 whole genome sequencing.</title>
        <authorList>
            <person name="Im W.T."/>
            <person name="Siddiqi M.Z."/>
        </authorList>
    </citation>
    <scope>NUCLEOTIDE SEQUENCE [LARGE SCALE GENOMIC DNA]</scope>
    <source>
        <strain evidence="1 2">BS26</strain>
    </source>
</reference>
<sequence>MQSYPGPGKGSISAIAAMHIRINNTVIRFMLINIKFNAYIGVVQNFNGLIHQPVTGQDG</sequence>
<protein>
    <submittedName>
        <fullName evidence="1">Uncharacterized protein</fullName>
    </submittedName>
</protein>
<dbReference type="STRING" id="1176587.A8C56_16860"/>
<name>A0A1A9I463_9BACT</name>
<evidence type="ECO:0000313" key="1">
    <source>
        <dbReference type="EMBL" id="ANH82416.1"/>
    </source>
</evidence>
<dbReference type="RefSeq" id="WP_067758584.1">
    <property type="nucleotide sequence ID" value="NZ_CP015772.1"/>
</dbReference>
<proteinExistence type="predicted"/>
<accession>A0A1A9I463</accession>
<keyword evidence="2" id="KW-1185">Reference proteome</keyword>
<organism evidence="1 2">
    <name type="scientific">Niabella ginsenosidivorans</name>
    <dbReference type="NCBI Taxonomy" id="1176587"/>
    <lineage>
        <taxon>Bacteria</taxon>
        <taxon>Pseudomonadati</taxon>
        <taxon>Bacteroidota</taxon>
        <taxon>Chitinophagia</taxon>
        <taxon>Chitinophagales</taxon>
        <taxon>Chitinophagaceae</taxon>
        <taxon>Niabella</taxon>
    </lineage>
</organism>